<protein>
    <submittedName>
        <fullName evidence="2">Phage tail protein</fullName>
    </submittedName>
</protein>
<feature type="region of interest" description="Disordered" evidence="1">
    <location>
        <begin position="131"/>
        <end position="154"/>
    </location>
</feature>
<organism evidence="2 3">
    <name type="scientific">Exiguobacterium antarcticum</name>
    <dbReference type="NCBI Taxonomy" id="132920"/>
    <lineage>
        <taxon>Bacteria</taxon>
        <taxon>Bacillati</taxon>
        <taxon>Bacillota</taxon>
        <taxon>Bacilli</taxon>
        <taxon>Bacillales</taxon>
        <taxon>Bacillales Family XII. Incertae Sedis</taxon>
        <taxon>Exiguobacterium</taxon>
    </lineage>
</organism>
<dbReference type="RefSeq" id="WP_282354706.1">
    <property type="nucleotide sequence ID" value="NZ_JASBQV010000004.1"/>
</dbReference>
<feature type="compositionally biased region" description="Basic residues" evidence="1">
    <location>
        <begin position="133"/>
        <end position="149"/>
    </location>
</feature>
<accession>A0ABT6QZQ5</accession>
<name>A0ABT6QZQ5_9BACL</name>
<dbReference type="InterPro" id="IPR009734">
    <property type="entry name" value="Myoviridae_GpU"/>
</dbReference>
<comment type="caution">
    <text evidence="2">The sequence shown here is derived from an EMBL/GenBank/DDBJ whole genome shotgun (WGS) entry which is preliminary data.</text>
</comment>
<gene>
    <name evidence="2" type="ORF">QK289_04045</name>
</gene>
<keyword evidence="3" id="KW-1185">Reference proteome</keyword>
<evidence type="ECO:0000256" key="1">
    <source>
        <dbReference type="SAM" id="MobiDB-lite"/>
    </source>
</evidence>
<reference evidence="2 3" key="1">
    <citation type="submission" date="2023-04" db="EMBL/GenBank/DDBJ databases">
        <title>Antarctic isolates genomes.</title>
        <authorList>
            <person name="Dimov S.G."/>
        </authorList>
    </citation>
    <scope>NUCLEOTIDE SEQUENCE [LARGE SCALE GENOMIC DNA]</scope>
    <source>
        <strain evidence="2 3">AL19</strain>
    </source>
</reference>
<dbReference type="EMBL" id="JASBQV010000004">
    <property type="protein sequence ID" value="MDI3234169.1"/>
    <property type="molecule type" value="Genomic_DNA"/>
</dbReference>
<proteinExistence type="predicted"/>
<evidence type="ECO:0000313" key="2">
    <source>
        <dbReference type="EMBL" id="MDI3234169.1"/>
    </source>
</evidence>
<dbReference type="Pfam" id="PF06995">
    <property type="entry name" value="Phage_P2_GpU"/>
    <property type="match status" value="1"/>
</dbReference>
<sequence length="220" mass="24312">MRIGSFAGVVFEVSSKKALTFDDLSRSGSARWAVHDINLQKPLPEFVGAGQESVSFKVLLKGTHGVNPESTMKTLRAFRDAGKYSSLIIGSKPVTSGYFYLEDVQETHRNIDNRGVSHTIEASLTLKEYPKNKPIRNKPKKKPPAKKPSTKATTGTATVKVGMLNCRVSPNLNARIVRVLRKGYSFKVYKIVSGSGIKWYYLGNGQYVSAVSTYTNFKKS</sequence>
<dbReference type="Proteomes" id="UP001243286">
    <property type="component" value="Unassembled WGS sequence"/>
</dbReference>
<dbReference type="Gene3D" id="2.30.30.40">
    <property type="entry name" value="SH3 Domains"/>
    <property type="match status" value="1"/>
</dbReference>
<evidence type="ECO:0000313" key="3">
    <source>
        <dbReference type="Proteomes" id="UP001243286"/>
    </source>
</evidence>